<dbReference type="GO" id="GO:0006567">
    <property type="term" value="P:L-threonine catabolic process"/>
    <property type="evidence" value="ECO:0007669"/>
    <property type="project" value="TreeGrafter"/>
</dbReference>
<evidence type="ECO:0000259" key="4">
    <source>
        <dbReference type="Pfam" id="PF00291"/>
    </source>
</evidence>
<dbReference type="PANTHER" id="PTHR48078">
    <property type="entry name" value="THREONINE DEHYDRATASE, MITOCHONDRIAL-RELATED"/>
    <property type="match status" value="1"/>
</dbReference>
<evidence type="ECO:0000256" key="1">
    <source>
        <dbReference type="ARBA" id="ARBA00001933"/>
    </source>
</evidence>
<keyword evidence="3" id="KW-0456">Lyase</keyword>
<evidence type="ECO:0000256" key="3">
    <source>
        <dbReference type="ARBA" id="ARBA00023239"/>
    </source>
</evidence>
<dbReference type="EMBL" id="CADCTX010000499">
    <property type="protein sequence ID" value="CAA9323806.1"/>
    <property type="molecule type" value="Genomic_DNA"/>
</dbReference>
<dbReference type="GO" id="GO:0004794">
    <property type="term" value="F:threonine deaminase activity"/>
    <property type="evidence" value="ECO:0007669"/>
    <property type="project" value="TreeGrafter"/>
</dbReference>
<dbReference type="PANTHER" id="PTHR48078:SF7">
    <property type="entry name" value="BLL6502 PROTEIN"/>
    <property type="match status" value="1"/>
</dbReference>
<comment type="cofactor">
    <cofactor evidence="1">
        <name>pyridoxal 5'-phosphate</name>
        <dbReference type="ChEBI" id="CHEBI:597326"/>
    </cofactor>
</comment>
<organism evidence="5">
    <name type="scientific">uncultured Gemmatimonadaceae bacterium</name>
    <dbReference type="NCBI Taxonomy" id="246130"/>
    <lineage>
        <taxon>Bacteria</taxon>
        <taxon>Pseudomonadati</taxon>
        <taxon>Gemmatimonadota</taxon>
        <taxon>Gemmatimonadia</taxon>
        <taxon>Gemmatimonadales</taxon>
        <taxon>Gemmatimonadaceae</taxon>
        <taxon>environmental samples</taxon>
    </lineage>
</organism>
<keyword evidence="2" id="KW-0663">Pyridoxal phosphate</keyword>
<reference evidence="5" key="1">
    <citation type="submission" date="2020-02" db="EMBL/GenBank/DDBJ databases">
        <authorList>
            <person name="Meier V. D."/>
        </authorList>
    </citation>
    <scope>NUCLEOTIDE SEQUENCE</scope>
    <source>
        <strain evidence="5">AVDCRST_MAG40</strain>
    </source>
</reference>
<dbReference type="GO" id="GO:0009097">
    <property type="term" value="P:isoleucine biosynthetic process"/>
    <property type="evidence" value="ECO:0007669"/>
    <property type="project" value="TreeGrafter"/>
</dbReference>
<protein>
    <submittedName>
        <fullName evidence="5">Pyridoxal-phosphate dependent enzyme family protein</fullName>
    </submittedName>
</protein>
<name>A0A6J4L4M7_9BACT</name>
<dbReference type="InterPro" id="IPR001926">
    <property type="entry name" value="TrpB-like_PALP"/>
</dbReference>
<gene>
    <name evidence="5" type="ORF">AVDCRST_MAG40-1588</name>
</gene>
<dbReference type="Pfam" id="PF00291">
    <property type="entry name" value="PALP"/>
    <property type="match status" value="1"/>
</dbReference>
<dbReference type="AlphaFoldDB" id="A0A6J4L4M7"/>
<evidence type="ECO:0000256" key="2">
    <source>
        <dbReference type="ARBA" id="ARBA00022898"/>
    </source>
</evidence>
<dbReference type="NCBIfam" id="NF004771">
    <property type="entry name" value="PRK06110.1"/>
    <property type="match status" value="1"/>
</dbReference>
<accession>A0A6J4L4M7</accession>
<dbReference type="InterPro" id="IPR050147">
    <property type="entry name" value="Ser/Thr_Dehydratase"/>
</dbReference>
<dbReference type="Gene3D" id="3.40.50.1100">
    <property type="match status" value="2"/>
</dbReference>
<dbReference type="CDD" id="cd01562">
    <property type="entry name" value="Thr-dehyd"/>
    <property type="match status" value="1"/>
</dbReference>
<proteinExistence type="predicted"/>
<dbReference type="SUPFAM" id="SSF53686">
    <property type="entry name" value="Tryptophan synthase beta subunit-like PLP-dependent enzymes"/>
    <property type="match status" value="1"/>
</dbReference>
<dbReference type="InterPro" id="IPR036052">
    <property type="entry name" value="TrpB-like_PALP_sf"/>
</dbReference>
<evidence type="ECO:0000313" key="5">
    <source>
        <dbReference type="EMBL" id="CAA9323806.1"/>
    </source>
</evidence>
<dbReference type="GO" id="GO:0003941">
    <property type="term" value="F:L-serine ammonia-lyase activity"/>
    <property type="evidence" value="ECO:0007669"/>
    <property type="project" value="TreeGrafter"/>
</dbReference>
<feature type="domain" description="Tryptophan synthase beta chain-like PALP" evidence="4">
    <location>
        <begin position="23"/>
        <end position="307"/>
    </location>
</feature>
<sequence length="330" mass="34125">MSFPLPTLAELEAAAGLVYGAMPPTPQFAWPLLARRTGAEVWVKHENHTPVGAFKVRGGLVYLDDLRRAPGAPAGVVTATRGNHGQSVGFAAARHGLRATVVVPHGNSAEKNAAMRALGVELVEEGEDFQAASEAAVRIAAERGWHRIPSFHPLLVRGVATYALELLRGAPELHTLYVPVGMGSGIAGAIAARDALGLRTRVVGVVSTRAPAYALSLEAGRVVSHPATTRIADGMACRTPVPDALDVIARGAERVVQVSDTEVEDAMRALFADTHNVAEGAGAASFAALLQERDAMRGRRVGVVLCGGNVDSALFARVLAGGGPAAGAAA</sequence>
<dbReference type="GO" id="GO:0006565">
    <property type="term" value="P:L-serine catabolic process"/>
    <property type="evidence" value="ECO:0007669"/>
    <property type="project" value="TreeGrafter"/>
</dbReference>